<dbReference type="SUPFAM" id="SSF160424">
    <property type="entry name" value="BH3703-like"/>
    <property type="match status" value="1"/>
</dbReference>
<feature type="region of interest" description="Disordered" evidence="1">
    <location>
        <begin position="133"/>
        <end position="162"/>
    </location>
</feature>
<dbReference type="RefSeq" id="WP_075742836.1">
    <property type="nucleotide sequence ID" value="NZ_CP016076.1"/>
</dbReference>
<accession>A0AAC9PUX3</accession>
<organism evidence="2 3">
    <name type="scientific">Actinoalloteichus fjordicus</name>
    <dbReference type="NCBI Taxonomy" id="1612552"/>
    <lineage>
        <taxon>Bacteria</taxon>
        <taxon>Bacillati</taxon>
        <taxon>Actinomycetota</taxon>
        <taxon>Actinomycetes</taxon>
        <taxon>Pseudonocardiales</taxon>
        <taxon>Pseudonocardiaceae</taxon>
        <taxon>Actinoalloteichus</taxon>
    </lineage>
</organism>
<evidence type="ECO:0000313" key="2">
    <source>
        <dbReference type="EMBL" id="APU17525.1"/>
    </source>
</evidence>
<dbReference type="AlphaFoldDB" id="A0AAC9PUX3"/>
<dbReference type="InterPro" id="IPR036170">
    <property type="entry name" value="YezG-like_sf"/>
</dbReference>
<feature type="compositionally biased region" description="Basic and acidic residues" evidence="1">
    <location>
        <begin position="133"/>
        <end position="149"/>
    </location>
</feature>
<proteinExistence type="predicted"/>
<dbReference type="EMBL" id="CP016076">
    <property type="protein sequence ID" value="APU17525.1"/>
    <property type="molecule type" value="Genomic_DNA"/>
</dbReference>
<dbReference type="Proteomes" id="UP000185511">
    <property type="component" value="Chromosome"/>
</dbReference>
<keyword evidence="3" id="KW-1185">Reference proteome</keyword>
<dbReference type="KEGG" id="acad:UA74_27610"/>
<protein>
    <submittedName>
        <fullName evidence="2">Uncharacterized protein</fullName>
    </submittedName>
</protein>
<evidence type="ECO:0000256" key="1">
    <source>
        <dbReference type="SAM" id="MobiDB-lite"/>
    </source>
</evidence>
<evidence type="ECO:0000313" key="3">
    <source>
        <dbReference type="Proteomes" id="UP000185511"/>
    </source>
</evidence>
<name>A0AAC9PUX3_9PSEU</name>
<sequence length="162" mass="18789">MTEHHIDTPLRTAEQEEIIREIGRALRASAPPDWHEIRLHYRATVEIGEAELEATATTGEVIRWDHPIECAMLFDHLREGMRRAKEGTWFTASCVINRSGNCTMEFDYNSAPSWRSPIPPSAYLHDLQRFPRSEEHTPPWLREQRDTARSQHVRQLDGFSTA</sequence>
<reference evidence="3" key="1">
    <citation type="submission" date="2016-06" db="EMBL/GenBank/DDBJ databases">
        <title>Complete genome sequence of Actinoalloteichus fjordicus DSM 46855 (=ADI127-17), type strain of the new species Actinoalloteichus fjordicus.</title>
        <authorList>
            <person name="Ruckert C."/>
            <person name="Nouioui I."/>
            <person name="Willmese J."/>
            <person name="van Wezel G."/>
            <person name="Klenk H.-P."/>
            <person name="Kalinowski J."/>
            <person name="Zotchev S.B."/>
        </authorList>
    </citation>
    <scope>NUCLEOTIDE SEQUENCE [LARGE SCALE GENOMIC DNA]</scope>
    <source>
        <strain evidence="3">ADI127-7</strain>
    </source>
</reference>
<gene>
    <name evidence="2" type="ORF">UA74_27610</name>
</gene>